<evidence type="ECO:0000256" key="1">
    <source>
        <dbReference type="SAM" id="MobiDB-lite"/>
    </source>
</evidence>
<dbReference type="EMBL" id="BOMQ01000008">
    <property type="protein sequence ID" value="GIE46876.1"/>
    <property type="molecule type" value="Genomic_DNA"/>
</dbReference>
<dbReference type="SUPFAM" id="SSF52200">
    <property type="entry name" value="Toll/Interleukin receptor TIR domain"/>
    <property type="match status" value="1"/>
</dbReference>
<dbReference type="InterPro" id="IPR000157">
    <property type="entry name" value="TIR_dom"/>
</dbReference>
<dbReference type="RefSeq" id="WP_203763718.1">
    <property type="nucleotide sequence ID" value="NZ_BAAAYJ010000088.1"/>
</dbReference>
<evidence type="ECO:0000313" key="3">
    <source>
        <dbReference type="EMBL" id="GIE46876.1"/>
    </source>
</evidence>
<evidence type="ECO:0000259" key="2">
    <source>
        <dbReference type="Pfam" id="PF13676"/>
    </source>
</evidence>
<organism evidence="3 4">
    <name type="scientific">Actinoplanes nipponensis</name>
    <dbReference type="NCBI Taxonomy" id="135950"/>
    <lineage>
        <taxon>Bacteria</taxon>
        <taxon>Bacillati</taxon>
        <taxon>Actinomycetota</taxon>
        <taxon>Actinomycetes</taxon>
        <taxon>Micromonosporales</taxon>
        <taxon>Micromonosporaceae</taxon>
        <taxon>Actinoplanes</taxon>
    </lineage>
</organism>
<dbReference type="GO" id="GO:0007165">
    <property type="term" value="P:signal transduction"/>
    <property type="evidence" value="ECO:0007669"/>
    <property type="project" value="InterPro"/>
</dbReference>
<feature type="region of interest" description="Disordered" evidence="1">
    <location>
        <begin position="187"/>
        <end position="226"/>
    </location>
</feature>
<dbReference type="Proteomes" id="UP000647172">
    <property type="component" value="Unassembled WGS sequence"/>
</dbReference>
<comment type="caution">
    <text evidence="3">The sequence shown here is derived from an EMBL/GenBank/DDBJ whole genome shotgun (WGS) entry which is preliminary data.</text>
</comment>
<reference evidence="3" key="1">
    <citation type="submission" date="2021-01" db="EMBL/GenBank/DDBJ databases">
        <title>Whole genome shotgun sequence of Actinoplanes nipponensis NBRC 14063.</title>
        <authorList>
            <person name="Komaki H."/>
            <person name="Tamura T."/>
        </authorList>
    </citation>
    <scope>NUCLEOTIDE SEQUENCE</scope>
    <source>
        <strain evidence="3">NBRC 14063</strain>
    </source>
</reference>
<keyword evidence="4" id="KW-1185">Reference proteome</keyword>
<dbReference type="Pfam" id="PF13676">
    <property type="entry name" value="TIR_2"/>
    <property type="match status" value="1"/>
</dbReference>
<dbReference type="InterPro" id="IPR035897">
    <property type="entry name" value="Toll_tir_struct_dom_sf"/>
</dbReference>
<proteinExistence type="predicted"/>
<accession>A0A919JCX7</accession>
<gene>
    <name evidence="3" type="ORF">Ani05nite_04100</name>
</gene>
<dbReference type="AlphaFoldDB" id="A0A919JCX7"/>
<sequence length="226" mass="24869">MRVFISWSGEPSRHLAHLLVDWLPLLVPGVKPWMSDNDLAKGVPWREELFAQLRETAQGIVCVTPENVASPWLNFEAGSLAKAVNDKAYVWTLLLHIAKADVTGPLASFQATTVHDRSDFLGLVRALNAQVSDPQPGQRLERLFDKFWPEFGEQVTAIPLPQPVAQAPNRSERDLLEEILTLVRSMPHTGHTGHAGAAPLPDPADFPRVSNVPPTESSGDVDQRLG</sequence>
<dbReference type="Gene3D" id="3.40.50.10140">
    <property type="entry name" value="Toll/interleukin-1 receptor homology (TIR) domain"/>
    <property type="match status" value="1"/>
</dbReference>
<protein>
    <recommendedName>
        <fullName evidence="2">TIR domain-containing protein</fullName>
    </recommendedName>
</protein>
<feature type="domain" description="TIR" evidence="2">
    <location>
        <begin position="3"/>
        <end position="115"/>
    </location>
</feature>
<evidence type="ECO:0000313" key="4">
    <source>
        <dbReference type="Proteomes" id="UP000647172"/>
    </source>
</evidence>
<name>A0A919JCX7_9ACTN</name>